<keyword evidence="4 6" id="KW-1133">Transmembrane helix</keyword>
<dbReference type="FunCoup" id="A0A251UHT2">
    <property type="interactions" value="3780"/>
</dbReference>
<feature type="transmembrane region" description="Helical" evidence="6">
    <location>
        <begin position="57"/>
        <end position="82"/>
    </location>
</feature>
<dbReference type="GO" id="GO:0016020">
    <property type="term" value="C:membrane"/>
    <property type="evidence" value="ECO:0007669"/>
    <property type="project" value="UniProtKB-SubCell"/>
</dbReference>
<reference evidence="7" key="3">
    <citation type="submission" date="2020-06" db="EMBL/GenBank/DDBJ databases">
        <title>Helianthus annuus Genome sequencing and assembly Release 2.</title>
        <authorList>
            <person name="Gouzy J."/>
            <person name="Langlade N."/>
            <person name="Munos S."/>
        </authorList>
    </citation>
    <scope>NUCLEOTIDE SEQUENCE</scope>
    <source>
        <tissue evidence="7">Leaves</tissue>
    </source>
</reference>
<dbReference type="OMA" id="FAVFHVI"/>
<dbReference type="Gramene" id="mRNA:HanXRQr2_Chr06g0256831">
    <property type="protein sequence ID" value="mRNA:HanXRQr2_Chr06g0256831"/>
    <property type="gene ID" value="HanXRQr2_Chr06g0256831"/>
</dbReference>
<comment type="subcellular location">
    <subcellularLocation>
        <location evidence="1">Membrane</location>
        <topology evidence="1">Multi-pass membrane protein</topology>
    </subcellularLocation>
</comment>
<keyword evidence="5 6" id="KW-0472">Membrane</keyword>
<feature type="transmembrane region" description="Helical" evidence="6">
    <location>
        <begin position="5"/>
        <end position="27"/>
    </location>
</feature>
<evidence type="ECO:0000256" key="2">
    <source>
        <dbReference type="ARBA" id="ARBA00010095"/>
    </source>
</evidence>
<dbReference type="OrthoDB" id="434393at2759"/>
<gene>
    <name evidence="8" type="ORF">HannXRQ_Chr06g0176351</name>
    <name evidence="7" type="ORF">HanXRQr2_Chr06g0256831</name>
</gene>
<evidence type="ECO:0000256" key="3">
    <source>
        <dbReference type="ARBA" id="ARBA00022692"/>
    </source>
</evidence>
<dbReference type="Pfam" id="PF03311">
    <property type="entry name" value="Cornichon"/>
    <property type="match status" value="1"/>
</dbReference>
<dbReference type="AlphaFoldDB" id="A0A251UHT2"/>
<keyword evidence="9" id="KW-1185">Reference proteome</keyword>
<keyword evidence="3 6" id="KW-0812">Transmembrane</keyword>
<proteinExistence type="inferred from homology"/>
<evidence type="ECO:0000313" key="9">
    <source>
        <dbReference type="Proteomes" id="UP000215914"/>
    </source>
</evidence>
<dbReference type="InParanoid" id="A0A251UHT2"/>
<dbReference type="GO" id="GO:0016192">
    <property type="term" value="P:vesicle-mediated transport"/>
    <property type="evidence" value="ECO:0007669"/>
    <property type="project" value="InterPro"/>
</dbReference>
<dbReference type="SMART" id="SM01398">
    <property type="entry name" value="Cornichon"/>
    <property type="match status" value="1"/>
</dbReference>
<evidence type="ECO:0000256" key="1">
    <source>
        <dbReference type="ARBA" id="ARBA00004141"/>
    </source>
</evidence>
<dbReference type="PANTHER" id="PTHR12290">
    <property type="entry name" value="CORNICHON-RELATED"/>
    <property type="match status" value="1"/>
</dbReference>
<organism evidence="8 9">
    <name type="scientific">Helianthus annuus</name>
    <name type="common">Common sunflower</name>
    <dbReference type="NCBI Taxonomy" id="4232"/>
    <lineage>
        <taxon>Eukaryota</taxon>
        <taxon>Viridiplantae</taxon>
        <taxon>Streptophyta</taxon>
        <taxon>Embryophyta</taxon>
        <taxon>Tracheophyta</taxon>
        <taxon>Spermatophyta</taxon>
        <taxon>Magnoliopsida</taxon>
        <taxon>eudicotyledons</taxon>
        <taxon>Gunneridae</taxon>
        <taxon>Pentapetalae</taxon>
        <taxon>asterids</taxon>
        <taxon>campanulids</taxon>
        <taxon>Asterales</taxon>
        <taxon>Asteraceae</taxon>
        <taxon>Asteroideae</taxon>
        <taxon>Heliantheae alliance</taxon>
        <taxon>Heliantheae</taxon>
        <taxon>Helianthus</taxon>
    </lineage>
</organism>
<sequence>MAWEVVLWVIFFVMNVALVASNLYQIVCLTDLEADYMNPYDSSARINAVVIPEMVVHGVWCALFLMTGHWVLFLLTLPITIYNTMLYSKRRHLIDVTEVFRSIDAEKKLRIVKLAFYLLLFVLVIIGMVIAIVNNLIDDKEEVLHGYGIY</sequence>
<feature type="transmembrane region" description="Helical" evidence="6">
    <location>
        <begin position="114"/>
        <end position="137"/>
    </location>
</feature>
<accession>A0A251UHT2</accession>
<dbReference type="EMBL" id="MNCJ02000321">
    <property type="protein sequence ID" value="KAF5802203.1"/>
    <property type="molecule type" value="Genomic_DNA"/>
</dbReference>
<comment type="similarity">
    <text evidence="2">Belongs to the cornichon family.</text>
</comment>
<evidence type="ECO:0000256" key="4">
    <source>
        <dbReference type="ARBA" id="ARBA00022989"/>
    </source>
</evidence>
<evidence type="ECO:0000256" key="6">
    <source>
        <dbReference type="SAM" id="Phobius"/>
    </source>
</evidence>
<dbReference type="InterPro" id="IPR003377">
    <property type="entry name" value="Cornichon"/>
</dbReference>
<dbReference type="Proteomes" id="UP000215914">
    <property type="component" value="Chromosome 6"/>
</dbReference>
<dbReference type="GO" id="GO:0005102">
    <property type="term" value="F:signaling receptor binding"/>
    <property type="evidence" value="ECO:0000318"/>
    <property type="project" value="GO_Central"/>
</dbReference>
<protein>
    <submittedName>
        <fullName evidence="8">Putative cornichon family protein</fullName>
    </submittedName>
</protein>
<reference evidence="8" key="2">
    <citation type="submission" date="2017-02" db="EMBL/GenBank/DDBJ databases">
        <title>Sunflower complete genome.</title>
        <authorList>
            <person name="Langlade N."/>
            <person name="Munos S."/>
        </authorList>
    </citation>
    <scope>NUCLEOTIDE SEQUENCE [LARGE SCALE GENOMIC DNA]</scope>
    <source>
        <tissue evidence="8">Leaves</tissue>
    </source>
</reference>
<dbReference type="EMBL" id="CM007895">
    <property type="protein sequence ID" value="OTG22888.1"/>
    <property type="molecule type" value="Genomic_DNA"/>
</dbReference>
<evidence type="ECO:0000256" key="5">
    <source>
        <dbReference type="ARBA" id="ARBA00023136"/>
    </source>
</evidence>
<evidence type="ECO:0000313" key="7">
    <source>
        <dbReference type="EMBL" id="KAF5802203.1"/>
    </source>
</evidence>
<name>A0A251UHT2_HELAN</name>
<dbReference type="STRING" id="4232.A0A251UHT2"/>
<reference evidence="7 9" key="1">
    <citation type="journal article" date="2017" name="Nature">
        <title>The sunflower genome provides insights into oil metabolism, flowering and Asterid evolution.</title>
        <authorList>
            <person name="Badouin H."/>
            <person name="Gouzy J."/>
            <person name="Grassa C.J."/>
            <person name="Murat F."/>
            <person name="Staton S.E."/>
            <person name="Cottret L."/>
            <person name="Lelandais-Briere C."/>
            <person name="Owens G.L."/>
            <person name="Carrere S."/>
            <person name="Mayjonade B."/>
            <person name="Legrand L."/>
            <person name="Gill N."/>
            <person name="Kane N.C."/>
            <person name="Bowers J.E."/>
            <person name="Hubner S."/>
            <person name="Bellec A."/>
            <person name="Berard A."/>
            <person name="Berges H."/>
            <person name="Blanchet N."/>
            <person name="Boniface M.C."/>
            <person name="Brunel D."/>
            <person name="Catrice O."/>
            <person name="Chaidir N."/>
            <person name="Claudel C."/>
            <person name="Donnadieu C."/>
            <person name="Faraut T."/>
            <person name="Fievet G."/>
            <person name="Helmstetter N."/>
            <person name="King M."/>
            <person name="Knapp S.J."/>
            <person name="Lai Z."/>
            <person name="Le Paslier M.C."/>
            <person name="Lippi Y."/>
            <person name="Lorenzon L."/>
            <person name="Mandel J.R."/>
            <person name="Marage G."/>
            <person name="Marchand G."/>
            <person name="Marquand E."/>
            <person name="Bret-Mestries E."/>
            <person name="Morien E."/>
            <person name="Nambeesan S."/>
            <person name="Nguyen T."/>
            <person name="Pegot-Espagnet P."/>
            <person name="Pouilly N."/>
            <person name="Raftis F."/>
            <person name="Sallet E."/>
            <person name="Schiex T."/>
            <person name="Thomas J."/>
            <person name="Vandecasteele C."/>
            <person name="Vares D."/>
            <person name="Vear F."/>
            <person name="Vautrin S."/>
            <person name="Crespi M."/>
            <person name="Mangin B."/>
            <person name="Burke J.M."/>
            <person name="Salse J."/>
            <person name="Munos S."/>
            <person name="Vincourt P."/>
            <person name="Rieseberg L.H."/>
            <person name="Langlade N.B."/>
        </authorList>
    </citation>
    <scope>NUCLEOTIDE SEQUENCE [LARGE SCALE GENOMIC DNA]</scope>
    <source>
        <strain evidence="9">cv. SF193</strain>
        <tissue evidence="7">Leaves</tissue>
    </source>
</reference>
<evidence type="ECO:0000313" key="8">
    <source>
        <dbReference type="EMBL" id="OTG22888.1"/>
    </source>
</evidence>